<dbReference type="OrthoDB" id="6152924at2759"/>
<accession>A0A433SW09</accession>
<comment type="caution">
    <text evidence="2">The sequence shown here is derived from an EMBL/GenBank/DDBJ whole genome shotgun (WGS) entry which is preliminary data.</text>
</comment>
<protein>
    <submittedName>
        <fullName evidence="2">Uncharacterized protein</fullName>
    </submittedName>
</protein>
<sequence>MGPSCSEDLLSVLVGTIREACEQHVTFSDFTSVSGLLCFDIDGFKQQCFVISELLQKKSVGEGHSSHLKTLNWKGMETKEYDKLTQRESPGRASHADGSKRKATLDARTELRSTPKGPHNSFAILQNKVNWCNRTFTLKPKEQYGLGLAENNHQAKSSTLATSLSRECDLKENMESPQPGKKRQVHQIDRKINIYEKRWPKNYNSSKTNTQYRNCYPRLPKKPMTRCKPFNNASKWDRELTKCSNGSNSEPIKDINHPGDVKSAMTQHDCLSEKPTALSWFEQVVSPSSSFESIDSIEPFYLVPRSEPLSNPVFYKNDGKNVCEFSSRSVHQSADHSHTARYNDIANNDAGSTLKMSAAETHAHFTREEKQPELHIVLPHKDPVKTAPAHSTTSNGTLNTVSSIEPDGITGRDSISHRSNWETKDLKTSLSHGTHVESQIPSECSVSKKRASLKKWMGLFRKGSKTSANEVSVMPKHGTKLIAGGNIPPIEIRLKKW</sequence>
<evidence type="ECO:0000313" key="3">
    <source>
        <dbReference type="Proteomes" id="UP000271974"/>
    </source>
</evidence>
<keyword evidence="3" id="KW-1185">Reference proteome</keyword>
<name>A0A433SW09_ELYCH</name>
<feature type="region of interest" description="Disordered" evidence="1">
    <location>
        <begin position="385"/>
        <end position="416"/>
    </location>
</feature>
<proteinExistence type="predicted"/>
<evidence type="ECO:0000313" key="2">
    <source>
        <dbReference type="EMBL" id="RUS73482.1"/>
    </source>
</evidence>
<dbReference type="AlphaFoldDB" id="A0A433SW09"/>
<organism evidence="2 3">
    <name type="scientific">Elysia chlorotica</name>
    <name type="common">Eastern emerald elysia</name>
    <name type="synonym">Sea slug</name>
    <dbReference type="NCBI Taxonomy" id="188477"/>
    <lineage>
        <taxon>Eukaryota</taxon>
        <taxon>Metazoa</taxon>
        <taxon>Spiralia</taxon>
        <taxon>Lophotrochozoa</taxon>
        <taxon>Mollusca</taxon>
        <taxon>Gastropoda</taxon>
        <taxon>Heterobranchia</taxon>
        <taxon>Euthyneura</taxon>
        <taxon>Panpulmonata</taxon>
        <taxon>Sacoglossa</taxon>
        <taxon>Placobranchoidea</taxon>
        <taxon>Plakobranchidae</taxon>
        <taxon>Elysia</taxon>
    </lineage>
</organism>
<gene>
    <name evidence="2" type="ORF">EGW08_018762</name>
</gene>
<dbReference type="EMBL" id="RQTK01000931">
    <property type="protein sequence ID" value="RUS73482.1"/>
    <property type="molecule type" value="Genomic_DNA"/>
</dbReference>
<feature type="compositionally biased region" description="Polar residues" evidence="1">
    <location>
        <begin position="389"/>
        <end position="403"/>
    </location>
</feature>
<reference evidence="2 3" key="1">
    <citation type="submission" date="2019-01" db="EMBL/GenBank/DDBJ databases">
        <title>A draft genome assembly of the solar-powered sea slug Elysia chlorotica.</title>
        <authorList>
            <person name="Cai H."/>
            <person name="Li Q."/>
            <person name="Fang X."/>
            <person name="Li J."/>
            <person name="Curtis N.E."/>
            <person name="Altenburger A."/>
            <person name="Shibata T."/>
            <person name="Feng M."/>
            <person name="Maeda T."/>
            <person name="Schwartz J.A."/>
            <person name="Shigenobu S."/>
            <person name="Lundholm N."/>
            <person name="Nishiyama T."/>
            <person name="Yang H."/>
            <person name="Hasebe M."/>
            <person name="Li S."/>
            <person name="Pierce S.K."/>
            <person name="Wang J."/>
        </authorList>
    </citation>
    <scope>NUCLEOTIDE SEQUENCE [LARGE SCALE GENOMIC DNA]</scope>
    <source>
        <strain evidence="2">EC2010</strain>
        <tissue evidence="2">Whole organism of an adult</tissue>
    </source>
</reference>
<evidence type="ECO:0000256" key="1">
    <source>
        <dbReference type="SAM" id="MobiDB-lite"/>
    </source>
</evidence>
<feature type="region of interest" description="Disordered" evidence="1">
    <location>
        <begin position="83"/>
        <end position="105"/>
    </location>
</feature>
<dbReference type="Proteomes" id="UP000271974">
    <property type="component" value="Unassembled WGS sequence"/>
</dbReference>